<comment type="caution">
    <text evidence="1">The sequence shown here is derived from an EMBL/GenBank/DDBJ whole genome shotgun (WGS) entry which is preliminary data.</text>
</comment>
<proteinExistence type="predicted"/>
<protein>
    <submittedName>
        <fullName evidence="1">Uncharacterized protein</fullName>
    </submittedName>
</protein>
<evidence type="ECO:0000313" key="2">
    <source>
        <dbReference type="Proteomes" id="UP000298663"/>
    </source>
</evidence>
<reference evidence="1 2" key="2">
    <citation type="journal article" date="2019" name="G3 (Bethesda)">
        <title>Hybrid Assembly of the Genome of the Entomopathogenic Nematode Steinernema carpocapsae Identifies the X-Chromosome.</title>
        <authorList>
            <person name="Serra L."/>
            <person name="Macchietto M."/>
            <person name="Macias-Munoz A."/>
            <person name="McGill C.J."/>
            <person name="Rodriguez I.M."/>
            <person name="Rodriguez B."/>
            <person name="Murad R."/>
            <person name="Mortazavi A."/>
        </authorList>
    </citation>
    <scope>NUCLEOTIDE SEQUENCE [LARGE SCALE GENOMIC DNA]</scope>
    <source>
        <strain evidence="1 2">ALL</strain>
    </source>
</reference>
<gene>
    <name evidence="1" type="ORF">L596_011881</name>
</gene>
<organism evidence="1 2">
    <name type="scientific">Steinernema carpocapsae</name>
    <name type="common">Entomopathogenic nematode</name>
    <dbReference type="NCBI Taxonomy" id="34508"/>
    <lineage>
        <taxon>Eukaryota</taxon>
        <taxon>Metazoa</taxon>
        <taxon>Ecdysozoa</taxon>
        <taxon>Nematoda</taxon>
        <taxon>Chromadorea</taxon>
        <taxon>Rhabditida</taxon>
        <taxon>Tylenchina</taxon>
        <taxon>Panagrolaimomorpha</taxon>
        <taxon>Strongyloidoidea</taxon>
        <taxon>Steinernematidae</taxon>
        <taxon>Steinernema</taxon>
    </lineage>
</organism>
<accession>A0A4U5NW75</accession>
<reference evidence="1 2" key="1">
    <citation type="journal article" date="2015" name="Genome Biol.">
        <title>Comparative genomics of Steinernema reveals deeply conserved gene regulatory networks.</title>
        <authorList>
            <person name="Dillman A.R."/>
            <person name="Macchietto M."/>
            <person name="Porter C.F."/>
            <person name="Rogers A."/>
            <person name="Williams B."/>
            <person name="Antoshechkin I."/>
            <person name="Lee M.M."/>
            <person name="Goodwin Z."/>
            <person name="Lu X."/>
            <person name="Lewis E.E."/>
            <person name="Goodrich-Blair H."/>
            <person name="Stock S.P."/>
            <person name="Adams B.J."/>
            <person name="Sternberg P.W."/>
            <person name="Mortazavi A."/>
        </authorList>
    </citation>
    <scope>NUCLEOTIDE SEQUENCE [LARGE SCALE GENOMIC DNA]</scope>
    <source>
        <strain evidence="1 2">ALL</strain>
    </source>
</reference>
<keyword evidence="2" id="KW-1185">Reference proteome</keyword>
<dbReference type="AlphaFoldDB" id="A0A4U5NW75"/>
<dbReference type="EMBL" id="AZBU02000003">
    <property type="protein sequence ID" value="TKR87491.1"/>
    <property type="molecule type" value="Genomic_DNA"/>
</dbReference>
<name>A0A4U5NW75_STECR</name>
<dbReference type="Proteomes" id="UP000298663">
    <property type="component" value="Unassembled WGS sequence"/>
</dbReference>
<evidence type="ECO:0000313" key="1">
    <source>
        <dbReference type="EMBL" id="TKR87491.1"/>
    </source>
</evidence>
<sequence>MHNSIITSVAISARAAAEEFIVKRGGCLATGDLRQTWGRRRAEMPWIEVNFCCRKESDWLITRADQVVIERGS</sequence>